<reference evidence="1" key="1">
    <citation type="submission" date="2014-05" db="EMBL/GenBank/DDBJ databases">
        <authorList>
            <person name="Chronopoulou M."/>
        </authorList>
    </citation>
    <scope>NUCLEOTIDE SEQUENCE</scope>
    <source>
        <tissue evidence="1">Whole organism</tissue>
    </source>
</reference>
<dbReference type="EMBL" id="HACA01010732">
    <property type="protein sequence ID" value="CDW28093.1"/>
    <property type="molecule type" value="Transcribed_RNA"/>
</dbReference>
<accession>A0A0K2TPY2</accession>
<protein>
    <submittedName>
        <fullName evidence="1">Uncharacterized protein</fullName>
    </submittedName>
</protein>
<name>A0A0K2TPY2_LEPSM</name>
<proteinExistence type="predicted"/>
<organism evidence="1">
    <name type="scientific">Lepeophtheirus salmonis</name>
    <name type="common">Salmon louse</name>
    <name type="synonym">Caligus salmonis</name>
    <dbReference type="NCBI Taxonomy" id="72036"/>
    <lineage>
        <taxon>Eukaryota</taxon>
        <taxon>Metazoa</taxon>
        <taxon>Ecdysozoa</taxon>
        <taxon>Arthropoda</taxon>
        <taxon>Crustacea</taxon>
        <taxon>Multicrustacea</taxon>
        <taxon>Hexanauplia</taxon>
        <taxon>Copepoda</taxon>
        <taxon>Siphonostomatoida</taxon>
        <taxon>Caligidae</taxon>
        <taxon>Lepeophtheirus</taxon>
    </lineage>
</organism>
<sequence>MIDNLTYQLLIPMVSIHKLFCKFLMDLLKVYKYQK</sequence>
<dbReference type="AlphaFoldDB" id="A0A0K2TPY2"/>
<feature type="non-terminal residue" evidence="1">
    <location>
        <position position="35"/>
    </location>
</feature>
<evidence type="ECO:0000313" key="1">
    <source>
        <dbReference type="EMBL" id="CDW28093.1"/>
    </source>
</evidence>